<accession>A0ABD0LY47</accession>
<sequence>MSKRHPVRSEKKSASINRQKIFSLQCRRTDLQQRWGKGAQKASTTARSTRTFSAQLTSREISSRRQTTLFVSAWYYSSGVSANARFTITSFTELSGNYVDSSLSFPRI</sequence>
<keyword evidence="2" id="KW-1185">Reference proteome</keyword>
<organism evidence="1 2">
    <name type="scientific">Batillaria attramentaria</name>
    <dbReference type="NCBI Taxonomy" id="370345"/>
    <lineage>
        <taxon>Eukaryota</taxon>
        <taxon>Metazoa</taxon>
        <taxon>Spiralia</taxon>
        <taxon>Lophotrochozoa</taxon>
        <taxon>Mollusca</taxon>
        <taxon>Gastropoda</taxon>
        <taxon>Caenogastropoda</taxon>
        <taxon>Sorbeoconcha</taxon>
        <taxon>Cerithioidea</taxon>
        <taxon>Batillariidae</taxon>
        <taxon>Batillaria</taxon>
    </lineage>
</organism>
<reference evidence="1 2" key="1">
    <citation type="journal article" date="2023" name="Sci. Data">
        <title>Genome assembly of the Korean intertidal mud-creeper Batillaria attramentaria.</title>
        <authorList>
            <person name="Patra A.K."/>
            <person name="Ho P.T."/>
            <person name="Jun S."/>
            <person name="Lee S.J."/>
            <person name="Kim Y."/>
            <person name="Won Y.J."/>
        </authorList>
    </citation>
    <scope>NUCLEOTIDE SEQUENCE [LARGE SCALE GENOMIC DNA]</scope>
    <source>
        <strain evidence="1">Wonlab-2016</strain>
    </source>
</reference>
<dbReference type="EMBL" id="JACVVK020000014">
    <property type="protein sequence ID" value="KAK7504575.1"/>
    <property type="molecule type" value="Genomic_DNA"/>
</dbReference>
<dbReference type="AlphaFoldDB" id="A0ABD0LY47"/>
<proteinExistence type="predicted"/>
<name>A0ABD0LY47_9CAEN</name>
<evidence type="ECO:0000313" key="2">
    <source>
        <dbReference type="Proteomes" id="UP001519460"/>
    </source>
</evidence>
<gene>
    <name evidence="1" type="ORF">BaRGS_00004061</name>
</gene>
<protein>
    <submittedName>
        <fullName evidence="1">Uncharacterized protein</fullName>
    </submittedName>
</protein>
<dbReference type="Proteomes" id="UP001519460">
    <property type="component" value="Unassembled WGS sequence"/>
</dbReference>
<evidence type="ECO:0000313" key="1">
    <source>
        <dbReference type="EMBL" id="KAK7504575.1"/>
    </source>
</evidence>
<comment type="caution">
    <text evidence="1">The sequence shown here is derived from an EMBL/GenBank/DDBJ whole genome shotgun (WGS) entry which is preliminary data.</text>
</comment>